<evidence type="ECO:0000313" key="1">
    <source>
        <dbReference type="EMBL" id="NYG21190.1"/>
    </source>
</evidence>
<gene>
    <name evidence="1" type="ORF">BJY17_001937</name>
</gene>
<dbReference type="AlphaFoldDB" id="A0A852WY63"/>
<comment type="caution">
    <text evidence="1">The sequence shown here is derived from an EMBL/GenBank/DDBJ whole genome shotgun (WGS) entry which is preliminary data.</text>
</comment>
<reference evidence="1 2" key="1">
    <citation type="submission" date="2020-07" db="EMBL/GenBank/DDBJ databases">
        <title>Sequencing the genomes of 1000 actinobacteria strains.</title>
        <authorList>
            <person name="Klenk H.-P."/>
        </authorList>
    </citation>
    <scope>NUCLEOTIDE SEQUENCE [LARGE SCALE GENOMIC DNA]</scope>
    <source>
        <strain evidence="1 2">DSM 8598</strain>
    </source>
</reference>
<sequence>MVVAQEVLAQLLAVTDPSAPRSLYARTATEERAFAMDLTAAPSGATDCVAQELKVIIEPVRLLALNTQCAPVAHPPMERADGEFGSAIVSTTSPLPQDTSLAAV</sequence>
<proteinExistence type="predicted"/>
<protein>
    <submittedName>
        <fullName evidence="1">Uncharacterized protein</fullName>
    </submittedName>
</protein>
<name>A0A852WY63_9MICO</name>
<accession>A0A852WY63</accession>
<dbReference type="Proteomes" id="UP000549066">
    <property type="component" value="Unassembled WGS sequence"/>
</dbReference>
<dbReference type="EMBL" id="JACCFI010000001">
    <property type="protein sequence ID" value="NYG21190.1"/>
    <property type="molecule type" value="Genomic_DNA"/>
</dbReference>
<organism evidence="1 2">
    <name type="scientific">Agromyces hippuratus</name>
    <dbReference type="NCBI Taxonomy" id="286438"/>
    <lineage>
        <taxon>Bacteria</taxon>
        <taxon>Bacillati</taxon>
        <taxon>Actinomycetota</taxon>
        <taxon>Actinomycetes</taxon>
        <taxon>Micrococcales</taxon>
        <taxon>Microbacteriaceae</taxon>
        <taxon>Agromyces</taxon>
    </lineage>
</organism>
<keyword evidence="2" id="KW-1185">Reference proteome</keyword>
<evidence type="ECO:0000313" key="2">
    <source>
        <dbReference type="Proteomes" id="UP000549066"/>
    </source>
</evidence>